<dbReference type="PROSITE" id="PS50050">
    <property type="entry name" value="TNFR_NGFR_2"/>
    <property type="match status" value="1"/>
</dbReference>
<evidence type="ECO:0000259" key="9">
    <source>
        <dbReference type="PROSITE" id="PS50050"/>
    </source>
</evidence>
<dbReference type="AlphaFoldDB" id="A0A3S1HKW1"/>
<gene>
    <name evidence="10" type="ORF">EGW08_010656</name>
</gene>
<evidence type="ECO:0000256" key="8">
    <source>
        <dbReference type="SAM" id="SignalP"/>
    </source>
</evidence>
<evidence type="ECO:0000256" key="1">
    <source>
        <dbReference type="ARBA" id="ARBA00004370"/>
    </source>
</evidence>
<dbReference type="Pfam" id="PF00020">
    <property type="entry name" value="TNFR_c6"/>
    <property type="match status" value="1"/>
</dbReference>
<evidence type="ECO:0000256" key="7">
    <source>
        <dbReference type="PROSITE-ProRule" id="PRU00206"/>
    </source>
</evidence>
<evidence type="ECO:0000313" key="11">
    <source>
        <dbReference type="Proteomes" id="UP000271974"/>
    </source>
</evidence>
<keyword evidence="6" id="KW-0325">Glycoprotein</keyword>
<keyword evidence="5" id="KW-0675">Receptor</keyword>
<feature type="disulfide bond" evidence="7">
    <location>
        <begin position="95"/>
        <end position="110"/>
    </location>
</feature>
<comment type="subcellular location">
    <subcellularLocation>
        <location evidence="1">Membrane</location>
    </subcellularLocation>
</comment>
<accession>A0A3S1HKW1</accession>
<dbReference type="PROSITE" id="PS00652">
    <property type="entry name" value="TNFR_NGFR_1"/>
    <property type="match status" value="1"/>
</dbReference>
<dbReference type="Gene3D" id="2.10.50.10">
    <property type="entry name" value="Tumor Necrosis Factor Receptor, subunit A, domain 2"/>
    <property type="match status" value="2"/>
</dbReference>
<evidence type="ECO:0000256" key="5">
    <source>
        <dbReference type="ARBA" id="ARBA00023170"/>
    </source>
</evidence>
<dbReference type="OrthoDB" id="10048028at2759"/>
<dbReference type="EMBL" id="RQTK01000329">
    <property type="protein sequence ID" value="RUS81582.1"/>
    <property type="molecule type" value="Genomic_DNA"/>
</dbReference>
<organism evidence="10 11">
    <name type="scientific">Elysia chlorotica</name>
    <name type="common">Eastern emerald elysia</name>
    <name type="synonym">Sea slug</name>
    <dbReference type="NCBI Taxonomy" id="188477"/>
    <lineage>
        <taxon>Eukaryota</taxon>
        <taxon>Metazoa</taxon>
        <taxon>Spiralia</taxon>
        <taxon>Lophotrochozoa</taxon>
        <taxon>Mollusca</taxon>
        <taxon>Gastropoda</taxon>
        <taxon>Heterobranchia</taxon>
        <taxon>Euthyneura</taxon>
        <taxon>Panpulmonata</taxon>
        <taxon>Sacoglossa</taxon>
        <taxon>Placobranchoidea</taxon>
        <taxon>Plakobranchidae</taxon>
        <taxon>Elysia</taxon>
    </lineage>
</organism>
<comment type="caution">
    <text evidence="7">Lacks conserved residue(s) required for the propagation of feature annotation.</text>
</comment>
<dbReference type="Proteomes" id="UP000271974">
    <property type="component" value="Unassembled WGS sequence"/>
</dbReference>
<evidence type="ECO:0000256" key="6">
    <source>
        <dbReference type="ARBA" id="ARBA00023180"/>
    </source>
</evidence>
<keyword evidence="2" id="KW-0677">Repeat</keyword>
<dbReference type="GO" id="GO:0016020">
    <property type="term" value="C:membrane"/>
    <property type="evidence" value="ECO:0007669"/>
    <property type="project" value="UniProtKB-SubCell"/>
</dbReference>
<dbReference type="InterPro" id="IPR052491">
    <property type="entry name" value="TNFRSF10"/>
</dbReference>
<keyword evidence="11" id="KW-1185">Reference proteome</keyword>
<dbReference type="PANTHER" id="PTHR46330">
    <property type="entry name" value="TUMOR NECROSIS FACTOR RECEPTOR SUPERFAMILY MEMBER 10B"/>
    <property type="match status" value="1"/>
</dbReference>
<sequence>MEPSIRTTILYLTPLLLVHPTLTTQEQLTCPRGTFLIPENHTKPGRCEVCPAGTFNHKRNHRETYCNACTPYESTDPYYTIRKPCSYTHDTLIRCAKGFYMEKAEERHACLVCTDCGILDMFEVLPCTRHRNSVCCPHKDMIVVNGVCATPPERF</sequence>
<keyword evidence="8" id="KW-0732">Signal</keyword>
<dbReference type="PANTHER" id="PTHR46330:SF6">
    <property type="entry name" value="HEMATOPOIETIC DEATH RECEPTOR-RELATED"/>
    <property type="match status" value="1"/>
</dbReference>
<dbReference type="InterPro" id="IPR001368">
    <property type="entry name" value="TNFR/NGFR_Cys_rich_reg"/>
</dbReference>
<evidence type="ECO:0000256" key="3">
    <source>
        <dbReference type="ARBA" id="ARBA00023136"/>
    </source>
</evidence>
<dbReference type="SMART" id="SM00208">
    <property type="entry name" value="TNFR"/>
    <property type="match status" value="2"/>
</dbReference>
<feature type="signal peptide" evidence="8">
    <location>
        <begin position="1"/>
        <end position="23"/>
    </location>
</feature>
<keyword evidence="3" id="KW-0472">Membrane</keyword>
<proteinExistence type="predicted"/>
<feature type="domain" description="TNFR-Cys" evidence="9">
    <location>
        <begin position="94"/>
        <end position="135"/>
    </location>
</feature>
<keyword evidence="4 7" id="KW-1015">Disulfide bond</keyword>
<name>A0A3S1HKW1_ELYCH</name>
<protein>
    <recommendedName>
        <fullName evidence="9">TNFR-Cys domain-containing protein</fullName>
    </recommendedName>
</protein>
<evidence type="ECO:0000256" key="2">
    <source>
        <dbReference type="ARBA" id="ARBA00022737"/>
    </source>
</evidence>
<feature type="repeat" description="TNFR-Cys" evidence="7">
    <location>
        <begin position="94"/>
        <end position="135"/>
    </location>
</feature>
<evidence type="ECO:0000256" key="4">
    <source>
        <dbReference type="ARBA" id="ARBA00023157"/>
    </source>
</evidence>
<feature type="chain" id="PRO_5018582880" description="TNFR-Cys domain-containing protein" evidence="8">
    <location>
        <begin position="24"/>
        <end position="155"/>
    </location>
</feature>
<reference evidence="10 11" key="1">
    <citation type="submission" date="2019-01" db="EMBL/GenBank/DDBJ databases">
        <title>A draft genome assembly of the solar-powered sea slug Elysia chlorotica.</title>
        <authorList>
            <person name="Cai H."/>
            <person name="Li Q."/>
            <person name="Fang X."/>
            <person name="Li J."/>
            <person name="Curtis N.E."/>
            <person name="Altenburger A."/>
            <person name="Shibata T."/>
            <person name="Feng M."/>
            <person name="Maeda T."/>
            <person name="Schwartz J.A."/>
            <person name="Shigenobu S."/>
            <person name="Lundholm N."/>
            <person name="Nishiyama T."/>
            <person name="Yang H."/>
            <person name="Hasebe M."/>
            <person name="Li S."/>
            <person name="Pierce S.K."/>
            <person name="Wang J."/>
        </authorList>
    </citation>
    <scope>NUCLEOTIDE SEQUENCE [LARGE SCALE GENOMIC DNA]</scope>
    <source>
        <strain evidence="10">EC2010</strain>
        <tissue evidence="10">Whole organism of an adult</tissue>
    </source>
</reference>
<comment type="caution">
    <text evidence="10">The sequence shown here is derived from an EMBL/GenBank/DDBJ whole genome shotgun (WGS) entry which is preliminary data.</text>
</comment>
<evidence type="ECO:0000313" key="10">
    <source>
        <dbReference type="EMBL" id="RUS81582.1"/>
    </source>
</evidence>